<dbReference type="GO" id="GO:0015888">
    <property type="term" value="P:thiamine transport"/>
    <property type="evidence" value="ECO:0007669"/>
    <property type="project" value="InterPro"/>
</dbReference>
<dbReference type="RefSeq" id="WP_087069993.1">
    <property type="nucleotide sequence ID" value="NZ_CAUPFC010000018.1"/>
</dbReference>
<evidence type="ECO:0000313" key="6">
    <source>
        <dbReference type="Proteomes" id="UP001288320"/>
    </source>
</evidence>
<dbReference type="PANTHER" id="PTHR30006">
    <property type="entry name" value="THIAMINE-BINDING PERIPLASMIC PROTEIN-RELATED"/>
    <property type="match status" value="1"/>
</dbReference>
<dbReference type="Pfam" id="PF13343">
    <property type="entry name" value="SBP_bac_6"/>
    <property type="match status" value="1"/>
</dbReference>
<keyword evidence="1 2" id="KW-0732">Signal</keyword>
<dbReference type="EMBL" id="JAWNFY010000004">
    <property type="protein sequence ID" value="MDY5145820.1"/>
    <property type="molecule type" value="Genomic_DNA"/>
</dbReference>
<evidence type="ECO:0000313" key="3">
    <source>
        <dbReference type="EMBL" id="MDY5140910.1"/>
    </source>
</evidence>
<dbReference type="Gene3D" id="3.40.190.10">
    <property type="entry name" value="Periplasmic binding protein-like II"/>
    <property type="match status" value="2"/>
</dbReference>
<dbReference type="GO" id="GO:0030288">
    <property type="term" value="C:outer membrane-bounded periplasmic space"/>
    <property type="evidence" value="ECO:0007669"/>
    <property type="project" value="TreeGrafter"/>
</dbReference>
<dbReference type="GO" id="GO:0030976">
    <property type="term" value="F:thiamine pyrophosphate binding"/>
    <property type="evidence" value="ECO:0007669"/>
    <property type="project" value="TreeGrafter"/>
</dbReference>
<reference evidence="3 5" key="1">
    <citation type="submission" date="2023-10" db="EMBL/GenBank/DDBJ databases">
        <title>Whole Genome based description of the genera Actinobaculum and Actinotignum reveals a complex phylogenetic relationship within the species included in the genus Actinotignum.</title>
        <authorList>
            <person name="Jensen C.S."/>
            <person name="Dargis R."/>
            <person name="Kemp M."/>
            <person name="Christensen J.J."/>
        </authorList>
    </citation>
    <scope>NUCLEOTIDE SEQUENCE</scope>
    <source>
        <strain evidence="4 5">SLA_B089</strain>
        <strain evidence="3">SLA_B245</strain>
    </source>
</reference>
<feature type="signal peptide" evidence="2">
    <location>
        <begin position="1"/>
        <end position="24"/>
    </location>
</feature>
<dbReference type="GO" id="GO:0030975">
    <property type="term" value="F:thiamine binding"/>
    <property type="evidence" value="ECO:0007669"/>
    <property type="project" value="InterPro"/>
</dbReference>
<evidence type="ECO:0000256" key="2">
    <source>
        <dbReference type="SAM" id="SignalP"/>
    </source>
</evidence>
<gene>
    <name evidence="3" type="ORF">R6G74_06255</name>
    <name evidence="4" type="ORF">R6P33_02115</name>
</gene>
<dbReference type="SUPFAM" id="SSF53850">
    <property type="entry name" value="Periplasmic binding protein-like II"/>
    <property type="match status" value="1"/>
</dbReference>
<accession>A0AAW9HCX0</accession>
<dbReference type="Proteomes" id="UP001284901">
    <property type="component" value="Unassembled WGS sequence"/>
</dbReference>
<dbReference type="AlphaFoldDB" id="A0AAW9HCX0"/>
<keyword evidence="5" id="KW-1185">Reference proteome</keyword>
<evidence type="ECO:0000256" key="1">
    <source>
        <dbReference type="ARBA" id="ARBA00022729"/>
    </source>
</evidence>
<dbReference type="InterPro" id="IPR005948">
    <property type="entry name" value="ThiB-like"/>
</dbReference>
<feature type="chain" id="PRO_5043521949" evidence="2">
    <location>
        <begin position="25"/>
        <end position="348"/>
    </location>
</feature>
<dbReference type="NCBIfam" id="TIGR01254">
    <property type="entry name" value="sfuA"/>
    <property type="match status" value="1"/>
</dbReference>
<comment type="caution">
    <text evidence="3">The sequence shown here is derived from an EMBL/GenBank/DDBJ whole genome shotgun (WGS) entry which is preliminary data.</text>
</comment>
<evidence type="ECO:0000313" key="4">
    <source>
        <dbReference type="EMBL" id="MDY5145820.1"/>
    </source>
</evidence>
<organism evidence="3 6">
    <name type="scientific">Actinotignum timonense</name>
    <dbReference type="NCBI Taxonomy" id="1870995"/>
    <lineage>
        <taxon>Bacteria</taxon>
        <taxon>Bacillati</taxon>
        <taxon>Actinomycetota</taxon>
        <taxon>Actinomycetes</taxon>
        <taxon>Actinomycetales</taxon>
        <taxon>Actinomycetaceae</taxon>
        <taxon>Actinotignum</taxon>
    </lineage>
</organism>
<dbReference type="PROSITE" id="PS51257">
    <property type="entry name" value="PROKAR_LIPOPROTEIN"/>
    <property type="match status" value="1"/>
</dbReference>
<protein>
    <submittedName>
        <fullName evidence="3">Thiamine ABC transporter substrate-binding protein</fullName>
    </submittedName>
</protein>
<dbReference type="GeneID" id="92813475"/>
<proteinExistence type="predicted"/>
<dbReference type="Proteomes" id="UP001288320">
    <property type="component" value="Unassembled WGS sequence"/>
</dbReference>
<name>A0AAW9HCX0_9ACTO</name>
<dbReference type="PANTHER" id="PTHR30006:SF2">
    <property type="entry name" value="ABC TRANSPORTER SUBSTRATE-BINDING PROTEIN"/>
    <property type="match status" value="1"/>
</dbReference>
<evidence type="ECO:0000313" key="5">
    <source>
        <dbReference type="Proteomes" id="UP001284901"/>
    </source>
</evidence>
<dbReference type="EMBL" id="JAWNFV010000012">
    <property type="protein sequence ID" value="MDY5140910.1"/>
    <property type="molecule type" value="Genomic_DNA"/>
</dbReference>
<sequence>MVQKNRHGARVLAAAVMVAALALAGCSKNDDAASPAASDQPTTVRVVSHESFNLPDELIARFEKESGYTIVKSAPGDTGQVVNQLVLADGKPGADMVFGVDTYTAYQALDGNTIADYSSPKLPAGVTALEGKLNPIDQGEVCVNYDREWFTQKNMIPPLSFADLSRPEYAGLLAVENPALSSPGLAFLAATAHVAGGTEGLSQLWGQLLGAGTRISGSWTDAYYTDFSGSEGKGNYPLVVSYSSSPAAEDGRTGVIESTCVRQVEYAGVLRGAENPEGAQAFIDFLLSEDVQKAIPESMYVYPVADVELPASWQQHAPRVKDPIVLDAKEVGAQRAEWIRAWRDTAGM</sequence>